<protein>
    <submittedName>
        <fullName evidence="2">Uncharacterized protein</fullName>
    </submittedName>
</protein>
<accession>A0A0C9WGL4</accession>
<feature type="compositionally biased region" description="Low complexity" evidence="1">
    <location>
        <begin position="77"/>
        <end position="89"/>
    </location>
</feature>
<feature type="compositionally biased region" description="Basic and acidic residues" evidence="1">
    <location>
        <begin position="106"/>
        <end position="117"/>
    </location>
</feature>
<feature type="compositionally biased region" description="Acidic residues" evidence="1">
    <location>
        <begin position="90"/>
        <end position="105"/>
    </location>
</feature>
<evidence type="ECO:0000313" key="3">
    <source>
        <dbReference type="Proteomes" id="UP000054477"/>
    </source>
</evidence>
<feature type="region of interest" description="Disordered" evidence="1">
    <location>
        <begin position="27"/>
        <end position="265"/>
    </location>
</feature>
<evidence type="ECO:0000256" key="1">
    <source>
        <dbReference type="SAM" id="MobiDB-lite"/>
    </source>
</evidence>
<feature type="compositionally biased region" description="Low complexity" evidence="1">
    <location>
        <begin position="222"/>
        <end position="231"/>
    </location>
</feature>
<reference evidence="2 3" key="1">
    <citation type="submission" date="2014-04" db="EMBL/GenBank/DDBJ databases">
        <authorList>
            <consortium name="DOE Joint Genome Institute"/>
            <person name="Kuo A."/>
            <person name="Kohler A."/>
            <person name="Nagy L.G."/>
            <person name="Floudas D."/>
            <person name="Copeland A."/>
            <person name="Barry K.W."/>
            <person name="Cichocki N."/>
            <person name="Veneault-Fourrey C."/>
            <person name="LaButti K."/>
            <person name="Lindquist E.A."/>
            <person name="Lipzen A."/>
            <person name="Lundell T."/>
            <person name="Morin E."/>
            <person name="Murat C."/>
            <person name="Sun H."/>
            <person name="Tunlid A."/>
            <person name="Henrissat B."/>
            <person name="Grigoriev I.V."/>
            <person name="Hibbett D.S."/>
            <person name="Martin F."/>
            <person name="Nordberg H.P."/>
            <person name="Cantor M.N."/>
            <person name="Hua S.X."/>
        </authorList>
    </citation>
    <scope>NUCLEOTIDE SEQUENCE [LARGE SCALE GENOMIC DNA]</scope>
    <source>
        <strain evidence="2 3">LaAM-08-1</strain>
    </source>
</reference>
<feature type="compositionally biased region" description="Basic and acidic residues" evidence="1">
    <location>
        <begin position="135"/>
        <end position="156"/>
    </location>
</feature>
<dbReference type="Proteomes" id="UP000054477">
    <property type="component" value="Unassembled WGS sequence"/>
</dbReference>
<feature type="compositionally biased region" description="Basic residues" evidence="1">
    <location>
        <begin position="125"/>
        <end position="134"/>
    </location>
</feature>
<dbReference type="OrthoDB" id="3070904at2759"/>
<reference evidence="3" key="2">
    <citation type="submission" date="2015-01" db="EMBL/GenBank/DDBJ databases">
        <title>Evolutionary Origins and Diversification of the Mycorrhizal Mutualists.</title>
        <authorList>
            <consortium name="DOE Joint Genome Institute"/>
            <consortium name="Mycorrhizal Genomics Consortium"/>
            <person name="Kohler A."/>
            <person name="Kuo A."/>
            <person name="Nagy L.G."/>
            <person name="Floudas D."/>
            <person name="Copeland A."/>
            <person name="Barry K.W."/>
            <person name="Cichocki N."/>
            <person name="Veneault-Fourrey C."/>
            <person name="LaButti K."/>
            <person name="Lindquist E.A."/>
            <person name="Lipzen A."/>
            <person name="Lundell T."/>
            <person name="Morin E."/>
            <person name="Murat C."/>
            <person name="Riley R."/>
            <person name="Ohm R."/>
            <person name="Sun H."/>
            <person name="Tunlid A."/>
            <person name="Henrissat B."/>
            <person name="Grigoriev I.V."/>
            <person name="Hibbett D.S."/>
            <person name="Martin F."/>
        </authorList>
    </citation>
    <scope>NUCLEOTIDE SEQUENCE [LARGE SCALE GENOMIC DNA]</scope>
    <source>
        <strain evidence="3">LaAM-08-1</strain>
    </source>
</reference>
<dbReference type="STRING" id="1095629.A0A0C9WGL4"/>
<name>A0A0C9WGL4_9AGAR</name>
<gene>
    <name evidence="2" type="ORF">K443DRAFT_15908</name>
</gene>
<feature type="compositionally biased region" description="Polar residues" evidence="1">
    <location>
        <begin position="252"/>
        <end position="264"/>
    </location>
</feature>
<organism evidence="2 3">
    <name type="scientific">Laccaria amethystina LaAM-08-1</name>
    <dbReference type="NCBI Taxonomy" id="1095629"/>
    <lineage>
        <taxon>Eukaryota</taxon>
        <taxon>Fungi</taxon>
        <taxon>Dikarya</taxon>
        <taxon>Basidiomycota</taxon>
        <taxon>Agaricomycotina</taxon>
        <taxon>Agaricomycetes</taxon>
        <taxon>Agaricomycetidae</taxon>
        <taxon>Agaricales</taxon>
        <taxon>Agaricineae</taxon>
        <taxon>Hydnangiaceae</taxon>
        <taxon>Laccaria</taxon>
    </lineage>
</organism>
<dbReference type="HOGENOM" id="CLU_446622_0_0_1"/>
<sequence>MKADEDAAAHAATSIMKKTELALAVSGLSVAPPAHPHPSQAVKPNEPQSSTHDDSTTDSQHTTTDETNPDTCSNMNDSTKSAHSGTSSSDDNESNNSDNDDPAESNDDHDGHAHMSVDKAPTTTKTKHASKGKKRDNDDSKDGGDDGHDNSRDRADNSNNSSRDGADNDNDHNSDAPMRVDEAPTKRKTQETSKGKKHNNNNAGDASMHIDAAQGDNQEPLANDNDANANAPMRVDEAPTKRASKGKKRTTDTTIQPTSTLVDPTSTVTAVADTTSNTHNPTTTITTDIPMPITAVETRGGAAGSTHPVSPNTAGPRAGDMIMKSPPPLSQIQLEGASRTHGGIFKIHLYVSDSSNPADWAPQLLSRQVLKHPVTTSLKVVLQYISERHSPVQKHNYRIYTFEEPNDWFPHGRYEVALRDEEDLTWLLIENEYILHLLMVTANSSSMPSSHFPSVASSRFPSVALSAASGSMPASVSASAHPSTVPDTPDEGAEVLYDKDILNNPLWYNAALLLGVDPSLTYRKKDTGLRMHYQKYKAYQSAWDKIQHLTKQHQWPYPQFLKTELINLFGRRGMWNSHTVKGMQDISQFPKMQEWLEREDNELEPTDEDVWG</sequence>
<evidence type="ECO:0000313" key="2">
    <source>
        <dbReference type="EMBL" id="KIJ89649.1"/>
    </source>
</evidence>
<dbReference type="AlphaFoldDB" id="A0A0C9WGL4"/>
<feature type="non-terminal residue" evidence="2">
    <location>
        <position position="612"/>
    </location>
</feature>
<keyword evidence="3" id="KW-1185">Reference proteome</keyword>
<proteinExistence type="predicted"/>
<dbReference type="EMBL" id="KN839537">
    <property type="protein sequence ID" value="KIJ89649.1"/>
    <property type="molecule type" value="Genomic_DNA"/>
</dbReference>
<feature type="compositionally biased region" description="Basic and acidic residues" evidence="1">
    <location>
        <begin position="164"/>
        <end position="194"/>
    </location>
</feature>